<evidence type="ECO:0000256" key="3">
    <source>
        <dbReference type="ARBA" id="ARBA00023163"/>
    </source>
</evidence>
<dbReference type="Pfam" id="PF00717">
    <property type="entry name" value="Peptidase_S24"/>
    <property type="match status" value="1"/>
</dbReference>
<dbReference type="PANTHER" id="PTHR40661">
    <property type="match status" value="1"/>
</dbReference>
<feature type="domain" description="Peptidase S24/S26A/S26B/S26C" evidence="4">
    <location>
        <begin position="121"/>
        <end position="224"/>
    </location>
</feature>
<gene>
    <name evidence="5" type="ORF">P7H47_09030</name>
</gene>
<evidence type="ECO:0000313" key="5">
    <source>
        <dbReference type="EMBL" id="MDT2797378.1"/>
    </source>
</evidence>
<dbReference type="InterPro" id="IPR036286">
    <property type="entry name" value="LexA/Signal_pep-like_sf"/>
</dbReference>
<proteinExistence type="predicted"/>
<name>A0AAW8TX01_9ENTE</name>
<evidence type="ECO:0000259" key="4">
    <source>
        <dbReference type="Pfam" id="PF00717"/>
    </source>
</evidence>
<dbReference type="Proteomes" id="UP001255696">
    <property type="component" value="Unassembled WGS sequence"/>
</dbReference>
<keyword evidence="1" id="KW-0805">Transcription regulation</keyword>
<keyword evidence="2" id="KW-0238">DNA-binding</keyword>
<comment type="caution">
    <text evidence="5">The sequence shown here is derived from an EMBL/GenBank/DDBJ whole genome shotgun (WGS) entry which is preliminary data.</text>
</comment>
<reference evidence="5" key="1">
    <citation type="submission" date="2023-03" db="EMBL/GenBank/DDBJ databases">
        <authorList>
            <person name="Shen W."/>
            <person name="Cai J."/>
        </authorList>
    </citation>
    <scope>NUCLEOTIDE SEQUENCE</scope>
    <source>
        <strain evidence="5">B245-2</strain>
    </source>
</reference>
<sequence length="225" mass="26159">MTNEEILKRIIEEKYQNVKAFSEKINIPYTTVRSILERGLLNAKVENVIRIADELNMRAEDMLLLSEKENLNKDLYFYFEKLTKDSKLKVIDFAKSKLDEQNTVSDNIVSFPTTLYLDAVVAAGTGEWQDDNFKEEIEYDGQIPNHDYVVRVNGDSMQPLFEDNQILFIRKTHEVRDGQIIVCMLNNETYVKKIMGNRLVSLNKKYKDILINEYDDFSVVGVVVL</sequence>
<evidence type="ECO:0000256" key="2">
    <source>
        <dbReference type="ARBA" id="ARBA00023125"/>
    </source>
</evidence>
<dbReference type="EMBL" id="JARQBI010000024">
    <property type="protein sequence ID" value="MDT2797378.1"/>
    <property type="molecule type" value="Genomic_DNA"/>
</dbReference>
<evidence type="ECO:0000256" key="1">
    <source>
        <dbReference type="ARBA" id="ARBA00023015"/>
    </source>
</evidence>
<evidence type="ECO:0000313" key="6">
    <source>
        <dbReference type="Proteomes" id="UP001255696"/>
    </source>
</evidence>
<dbReference type="SUPFAM" id="SSF51306">
    <property type="entry name" value="LexA/Signal peptidase"/>
    <property type="match status" value="1"/>
</dbReference>
<dbReference type="InterPro" id="IPR015927">
    <property type="entry name" value="Peptidase_S24_S26A/B/C"/>
</dbReference>
<dbReference type="CDD" id="cd00093">
    <property type="entry name" value="HTH_XRE"/>
    <property type="match status" value="1"/>
</dbReference>
<dbReference type="AlphaFoldDB" id="A0AAW8TX01"/>
<accession>A0AAW8TX01</accession>
<dbReference type="InterPro" id="IPR001387">
    <property type="entry name" value="Cro/C1-type_HTH"/>
</dbReference>
<dbReference type="PANTHER" id="PTHR40661:SF1">
    <property type="entry name" value="HTH CRO_C1-TYPE DOMAIN-CONTAINING PROTEIN"/>
    <property type="match status" value="1"/>
</dbReference>
<dbReference type="Gene3D" id="2.10.109.10">
    <property type="entry name" value="Umud Fragment, subunit A"/>
    <property type="match status" value="1"/>
</dbReference>
<keyword evidence="3" id="KW-0804">Transcription</keyword>
<dbReference type="InterPro" id="IPR039418">
    <property type="entry name" value="LexA-like"/>
</dbReference>
<dbReference type="RefSeq" id="WP_311898118.1">
    <property type="nucleotide sequence ID" value="NZ_JARQBI010000024.1"/>
</dbReference>
<dbReference type="GO" id="GO:0003677">
    <property type="term" value="F:DNA binding"/>
    <property type="evidence" value="ECO:0007669"/>
    <property type="project" value="UniProtKB-KW"/>
</dbReference>
<dbReference type="CDD" id="cd06529">
    <property type="entry name" value="S24_LexA-like"/>
    <property type="match status" value="1"/>
</dbReference>
<organism evidence="5 6">
    <name type="scientific">Enterococcus cecorum</name>
    <dbReference type="NCBI Taxonomy" id="44008"/>
    <lineage>
        <taxon>Bacteria</taxon>
        <taxon>Bacillati</taxon>
        <taxon>Bacillota</taxon>
        <taxon>Bacilli</taxon>
        <taxon>Lactobacillales</taxon>
        <taxon>Enterococcaceae</taxon>
        <taxon>Enterococcus</taxon>
    </lineage>
</organism>
<protein>
    <submittedName>
        <fullName evidence="5">XRE family transcriptional regulator</fullName>
    </submittedName>
</protein>